<gene>
    <name evidence="1" type="ORF">MRATA1EN1_LOCUS13993</name>
</gene>
<name>A0ABN8YYP3_RANTA</name>
<accession>A0ABN8YYP3</accession>
<keyword evidence="2" id="KW-1185">Reference proteome</keyword>
<dbReference type="EMBL" id="OX459960">
    <property type="protein sequence ID" value="CAI9165031.1"/>
    <property type="molecule type" value="Genomic_DNA"/>
</dbReference>
<organism evidence="1 2">
    <name type="scientific">Rangifer tarandus platyrhynchus</name>
    <name type="common">Svalbard reindeer</name>
    <dbReference type="NCBI Taxonomy" id="3082113"/>
    <lineage>
        <taxon>Eukaryota</taxon>
        <taxon>Metazoa</taxon>
        <taxon>Chordata</taxon>
        <taxon>Craniata</taxon>
        <taxon>Vertebrata</taxon>
        <taxon>Euteleostomi</taxon>
        <taxon>Mammalia</taxon>
        <taxon>Eutheria</taxon>
        <taxon>Laurasiatheria</taxon>
        <taxon>Artiodactyla</taxon>
        <taxon>Ruminantia</taxon>
        <taxon>Pecora</taxon>
        <taxon>Cervidae</taxon>
        <taxon>Odocoileinae</taxon>
        <taxon>Rangifer</taxon>
    </lineage>
</organism>
<sequence>MIIEIICLGEVNYSLAAGKFITYLLFCLVQNSTLRKDSYLKQVLHLFSQRSSQTFFFFFKNSKSACTRPRFNSYSPQLQVFFDMLNGRILRKNCSVFYFVMSWQQISFQDLLERRV</sequence>
<protein>
    <submittedName>
        <fullName evidence="1">Uncharacterized protein</fullName>
    </submittedName>
</protein>
<evidence type="ECO:0000313" key="2">
    <source>
        <dbReference type="Proteomes" id="UP001176941"/>
    </source>
</evidence>
<evidence type="ECO:0000313" key="1">
    <source>
        <dbReference type="EMBL" id="CAI9165031.1"/>
    </source>
</evidence>
<reference evidence="1" key="1">
    <citation type="submission" date="2023-04" db="EMBL/GenBank/DDBJ databases">
        <authorList>
            <consortium name="ELIXIR-Norway"/>
        </authorList>
    </citation>
    <scope>NUCLEOTIDE SEQUENCE [LARGE SCALE GENOMIC DNA]</scope>
</reference>
<dbReference type="Proteomes" id="UP001176941">
    <property type="component" value="Chromosome 24"/>
</dbReference>
<proteinExistence type="predicted"/>